<evidence type="ECO:0000313" key="3">
    <source>
        <dbReference type="Proteomes" id="UP000288669"/>
    </source>
</evidence>
<evidence type="ECO:0000313" key="2">
    <source>
        <dbReference type="EMBL" id="RSU08469.1"/>
    </source>
</evidence>
<protein>
    <submittedName>
        <fullName evidence="2">Uncharacterized protein</fullName>
    </submittedName>
</protein>
<name>A0A430AK86_9ENTE</name>
<sequence length="67" mass="7693">MYKIRRVGALLLIFGLGLVVGNHMSSWTTAIYLIFILVWMLAWDAISYKKMTHDSSRKSVANKKSFN</sequence>
<keyword evidence="1" id="KW-0812">Transmembrane</keyword>
<gene>
    <name evidence="2" type="ORF">CBF30_04310</name>
</gene>
<accession>A0A430AK86</accession>
<dbReference type="EMBL" id="NGJZ01000001">
    <property type="protein sequence ID" value="RSU08469.1"/>
    <property type="molecule type" value="Genomic_DNA"/>
</dbReference>
<dbReference type="Proteomes" id="UP000288669">
    <property type="component" value="Unassembled WGS sequence"/>
</dbReference>
<feature type="transmembrane region" description="Helical" evidence="1">
    <location>
        <begin position="31"/>
        <end position="48"/>
    </location>
</feature>
<keyword evidence="1" id="KW-0472">Membrane</keyword>
<organism evidence="2 3">
    <name type="scientific">Vagococcus entomophilus</name>
    <dbReference type="NCBI Taxonomy" id="1160095"/>
    <lineage>
        <taxon>Bacteria</taxon>
        <taxon>Bacillati</taxon>
        <taxon>Bacillota</taxon>
        <taxon>Bacilli</taxon>
        <taxon>Lactobacillales</taxon>
        <taxon>Enterococcaceae</taxon>
        <taxon>Vagococcus</taxon>
    </lineage>
</organism>
<reference evidence="2 3" key="1">
    <citation type="submission" date="2017-05" db="EMBL/GenBank/DDBJ databases">
        <title>Vagococcus spp. assemblies.</title>
        <authorList>
            <person name="Gulvik C.A."/>
        </authorList>
    </citation>
    <scope>NUCLEOTIDE SEQUENCE [LARGE SCALE GENOMIC DNA]</scope>
    <source>
        <strain evidence="2 3">DSM 24756</strain>
    </source>
</reference>
<proteinExistence type="predicted"/>
<dbReference type="AlphaFoldDB" id="A0A430AK86"/>
<comment type="caution">
    <text evidence="2">The sequence shown here is derived from an EMBL/GenBank/DDBJ whole genome shotgun (WGS) entry which is preliminary data.</text>
</comment>
<keyword evidence="3" id="KW-1185">Reference proteome</keyword>
<dbReference type="RefSeq" id="WP_126823093.1">
    <property type="nucleotide sequence ID" value="NZ_JBHLWU010000001.1"/>
</dbReference>
<evidence type="ECO:0000256" key="1">
    <source>
        <dbReference type="SAM" id="Phobius"/>
    </source>
</evidence>
<keyword evidence="1" id="KW-1133">Transmembrane helix</keyword>